<name>A0ABT7VKE8_9LACO</name>
<comment type="caution">
    <text evidence="2">The sequence shown here is derived from an EMBL/GenBank/DDBJ whole genome shotgun (WGS) entry which is preliminary data.</text>
</comment>
<keyword evidence="3" id="KW-1185">Reference proteome</keyword>
<evidence type="ECO:0000313" key="3">
    <source>
        <dbReference type="Proteomes" id="UP001529423"/>
    </source>
</evidence>
<dbReference type="RefSeq" id="WP_289558866.1">
    <property type="nucleotide sequence ID" value="NZ_JAUDEO010000004.1"/>
</dbReference>
<protein>
    <submittedName>
        <fullName evidence="2">Uncharacterized protein</fullName>
    </submittedName>
</protein>
<evidence type="ECO:0000256" key="1">
    <source>
        <dbReference type="SAM" id="SignalP"/>
    </source>
</evidence>
<feature type="chain" id="PRO_5046509085" evidence="1">
    <location>
        <begin position="30"/>
        <end position="145"/>
    </location>
</feature>
<keyword evidence="1" id="KW-0732">Signal</keyword>
<reference evidence="2 3" key="1">
    <citation type="submission" date="2023-06" db="EMBL/GenBank/DDBJ databases">
        <title>Identification and characterization of horizontal gene transfer across gut microbiota members of farm animals based on homology search.</title>
        <authorList>
            <person name="Schwarzerova J."/>
            <person name="Nykrynova M."/>
            <person name="Jureckova K."/>
            <person name="Cejkova D."/>
            <person name="Rychlik I."/>
        </authorList>
    </citation>
    <scope>NUCLEOTIDE SEQUENCE [LARGE SCALE GENOMIC DNA]</scope>
    <source>
        <strain evidence="2 3">105_WCHN</strain>
    </source>
</reference>
<dbReference type="EMBL" id="JAUDEO010000004">
    <property type="protein sequence ID" value="MDM8333215.1"/>
    <property type="molecule type" value="Genomic_DNA"/>
</dbReference>
<organism evidence="2 3">
    <name type="scientific">Limosilactobacillus panis</name>
    <dbReference type="NCBI Taxonomy" id="47493"/>
    <lineage>
        <taxon>Bacteria</taxon>
        <taxon>Bacillati</taxon>
        <taxon>Bacillota</taxon>
        <taxon>Bacilli</taxon>
        <taxon>Lactobacillales</taxon>
        <taxon>Lactobacillaceae</taxon>
        <taxon>Limosilactobacillus</taxon>
    </lineage>
</organism>
<sequence>MKKKYRILVLVATLFLGVLLTQSFNRANADDYPDIGTKYDLSNMKQYSDDQLFDSVTFKNFYVKSISFDRHHNERIVFTNVPESKTYFFTVLRGGHKKHLAVGDSVTLKGDLNGRVTLEKTQANSWFNKSLFGKDAILVLTDSYK</sequence>
<reference evidence="3" key="2">
    <citation type="submission" date="2023-06" db="EMBL/GenBank/DDBJ databases">
        <title>Identification and characterization of horizontal gene transfer across gut microbiota members of farm animals based on homology search.</title>
        <authorList>
            <person name="Zeman M."/>
            <person name="Kubasova T."/>
            <person name="Jahodarova E."/>
            <person name="Nykrynova M."/>
            <person name="Rychlik I."/>
        </authorList>
    </citation>
    <scope>NUCLEOTIDE SEQUENCE [LARGE SCALE GENOMIC DNA]</scope>
    <source>
        <strain evidence="3">105_WCHN</strain>
    </source>
</reference>
<gene>
    <name evidence="2" type="ORF">QUW46_01255</name>
</gene>
<proteinExistence type="predicted"/>
<dbReference type="Proteomes" id="UP001529423">
    <property type="component" value="Unassembled WGS sequence"/>
</dbReference>
<reference evidence="2 3" key="3">
    <citation type="submission" date="2023-06" db="EMBL/GenBank/DDBJ databases">
        <authorList>
            <person name="Zeman M."/>
            <person name="Kubasova T."/>
            <person name="Jahodarova E."/>
            <person name="Nykrynova M."/>
            <person name="Rychlik I."/>
        </authorList>
    </citation>
    <scope>NUCLEOTIDE SEQUENCE [LARGE SCALE GENOMIC DNA]</scope>
    <source>
        <strain evidence="2 3">105_WCHN</strain>
    </source>
</reference>
<evidence type="ECO:0000313" key="2">
    <source>
        <dbReference type="EMBL" id="MDM8333215.1"/>
    </source>
</evidence>
<accession>A0ABT7VKE8</accession>
<feature type="signal peptide" evidence="1">
    <location>
        <begin position="1"/>
        <end position="29"/>
    </location>
</feature>